<reference evidence="5" key="1">
    <citation type="journal article" date="2020" name="Stud. Mycol.">
        <title>101 Dothideomycetes genomes: a test case for predicting lifestyles and emergence of pathogens.</title>
        <authorList>
            <person name="Haridas S."/>
            <person name="Albert R."/>
            <person name="Binder M."/>
            <person name="Bloem J."/>
            <person name="Labutti K."/>
            <person name="Salamov A."/>
            <person name="Andreopoulos B."/>
            <person name="Baker S."/>
            <person name="Barry K."/>
            <person name="Bills G."/>
            <person name="Bluhm B."/>
            <person name="Cannon C."/>
            <person name="Castanera R."/>
            <person name="Culley D."/>
            <person name="Daum C."/>
            <person name="Ezra D."/>
            <person name="Gonzalez J."/>
            <person name="Henrissat B."/>
            <person name="Kuo A."/>
            <person name="Liang C."/>
            <person name="Lipzen A."/>
            <person name="Lutzoni F."/>
            <person name="Magnuson J."/>
            <person name="Mondo S."/>
            <person name="Nolan M."/>
            <person name="Ohm R."/>
            <person name="Pangilinan J."/>
            <person name="Park H.-J."/>
            <person name="Ramirez L."/>
            <person name="Alfaro M."/>
            <person name="Sun H."/>
            <person name="Tritt A."/>
            <person name="Yoshinaga Y."/>
            <person name="Zwiers L.-H."/>
            <person name="Turgeon B."/>
            <person name="Goodwin S."/>
            <person name="Spatafora J."/>
            <person name="Crous P."/>
            <person name="Grigoriev I."/>
        </authorList>
    </citation>
    <scope>NUCLEOTIDE SEQUENCE</scope>
    <source>
        <strain evidence="5">CBS 675.92</strain>
    </source>
</reference>
<gene>
    <name evidence="5" type="ORF">CC80DRAFT_284983</name>
</gene>
<dbReference type="PANTHER" id="PTHR20835">
    <property type="entry name" value="E3 UBIQUITIN-PROTEIN LIGASE PPP1R11-RELATED"/>
    <property type="match status" value="1"/>
</dbReference>
<evidence type="ECO:0000256" key="4">
    <source>
        <dbReference type="SAM" id="MobiDB-lite"/>
    </source>
</evidence>
<dbReference type="PANTHER" id="PTHR20835:SF0">
    <property type="entry name" value="E3 UBIQUITIN-PROTEIN LIGASE PPP1R11"/>
    <property type="match status" value="1"/>
</dbReference>
<feature type="compositionally biased region" description="Acidic residues" evidence="4">
    <location>
        <begin position="100"/>
        <end position="119"/>
    </location>
</feature>
<evidence type="ECO:0000313" key="5">
    <source>
        <dbReference type="EMBL" id="KAF1960104.1"/>
    </source>
</evidence>
<dbReference type="Proteomes" id="UP000800035">
    <property type="component" value="Unassembled WGS sequence"/>
</dbReference>
<feature type="region of interest" description="Disordered" evidence="4">
    <location>
        <begin position="1"/>
        <end position="39"/>
    </location>
</feature>
<dbReference type="OrthoDB" id="307488at2759"/>
<protein>
    <recommendedName>
        <fullName evidence="3">Type 1 phosphatases regulator</fullName>
    </recommendedName>
</protein>
<name>A0A6A5U602_9PLEO</name>
<dbReference type="GO" id="GO:0004865">
    <property type="term" value="F:protein serine/threonine phosphatase inhibitor activity"/>
    <property type="evidence" value="ECO:0007669"/>
    <property type="project" value="UniProtKB-UniRule"/>
</dbReference>
<dbReference type="GO" id="GO:0005634">
    <property type="term" value="C:nucleus"/>
    <property type="evidence" value="ECO:0007669"/>
    <property type="project" value="UniProtKB-SubCell"/>
</dbReference>
<comment type="function">
    <text evidence="1 3">Regulator of type 1 phosphatases which maintains protein phosphatase activity under strict control.</text>
</comment>
<feature type="compositionally biased region" description="Low complexity" evidence="4">
    <location>
        <begin position="21"/>
        <end position="31"/>
    </location>
</feature>
<dbReference type="InterPro" id="IPR011107">
    <property type="entry name" value="PPI_Ypi1"/>
</dbReference>
<evidence type="ECO:0000313" key="6">
    <source>
        <dbReference type="Proteomes" id="UP000800035"/>
    </source>
</evidence>
<evidence type="ECO:0000256" key="2">
    <source>
        <dbReference type="ARBA" id="ARBA00005605"/>
    </source>
</evidence>
<evidence type="ECO:0000256" key="1">
    <source>
        <dbReference type="ARBA" id="ARBA00003401"/>
    </source>
</evidence>
<accession>A0A6A5U602</accession>
<dbReference type="Pfam" id="PF07491">
    <property type="entry name" value="PPI_Ypi1"/>
    <property type="match status" value="1"/>
</dbReference>
<comment type="subcellular location">
    <subcellularLocation>
        <location evidence="3">Nucleus</location>
    </subcellularLocation>
</comment>
<feature type="compositionally biased region" description="Basic and acidic residues" evidence="4">
    <location>
        <begin position="141"/>
        <end position="157"/>
    </location>
</feature>
<keyword evidence="6" id="KW-1185">Reference proteome</keyword>
<comment type="similarity">
    <text evidence="2 3">Belongs to the YPI1 family.</text>
</comment>
<organism evidence="5 6">
    <name type="scientific">Byssothecium circinans</name>
    <dbReference type="NCBI Taxonomy" id="147558"/>
    <lineage>
        <taxon>Eukaryota</taxon>
        <taxon>Fungi</taxon>
        <taxon>Dikarya</taxon>
        <taxon>Ascomycota</taxon>
        <taxon>Pezizomycotina</taxon>
        <taxon>Dothideomycetes</taxon>
        <taxon>Pleosporomycetidae</taxon>
        <taxon>Pleosporales</taxon>
        <taxon>Massarineae</taxon>
        <taxon>Massarinaceae</taxon>
        <taxon>Byssothecium</taxon>
    </lineage>
</organism>
<keyword evidence="3" id="KW-0539">Nucleus</keyword>
<feature type="compositionally biased region" description="Basic residues" evidence="4">
    <location>
        <begin position="163"/>
        <end position="175"/>
    </location>
</feature>
<dbReference type="EMBL" id="ML976983">
    <property type="protein sequence ID" value="KAF1960104.1"/>
    <property type="molecule type" value="Genomic_DNA"/>
</dbReference>
<sequence>MPLPPTHPSSQTAPASFGSLTTTTTPTTNTPQPVLRLTAPSGTLRLRAESTEQRHIQWAEDVVDNEGLGKKSSKGSMKGRKLILKRTVCCIYHKPREVSESSDESSSDSSSSDESDSEPDNSTARPAGGQPRGRGRRALKHNHDRDGDCDHDHDHGDVPAAGKPKKKARRPRRKPSPNAYEKMPQSQK</sequence>
<feature type="compositionally biased region" description="Polar residues" evidence="4">
    <location>
        <begin position="8"/>
        <end position="20"/>
    </location>
</feature>
<feature type="region of interest" description="Disordered" evidence="4">
    <location>
        <begin position="93"/>
        <end position="188"/>
    </location>
</feature>
<proteinExistence type="inferred from homology"/>
<dbReference type="GO" id="GO:0008157">
    <property type="term" value="F:protein phosphatase 1 binding"/>
    <property type="evidence" value="ECO:0007669"/>
    <property type="project" value="TreeGrafter"/>
</dbReference>
<dbReference type="AlphaFoldDB" id="A0A6A5U602"/>
<evidence type="ECO:0000256" key="3">
    <source>
        <dbReference type="RuleBase" id="RU367162"/>
    </source>
</evidence>